<dbReference type="Proteomes" id="UP000054921">
    <property type="component" value="Unassembled WGS sequence"/>
</dbReference>
<sequence>MRRLSFLTGNYSSSAHQYKQGFSSTVLNFIKTKNSSVLDDFRKIYKINSETSTFQNFVLHLEKNNKGRSSLYRGMSISEVTDILRKEKFVCPHSSKKDSHYNIPEHVIRNNSAIFGSFSPSLVTGGKYASSTTIVPSTGAITETNFPPFFINPKELVATHEELYERYSKRYESEEREQAGEFQGLTNVLDTAATNSEITMIRNFGKTYVGLQMQDVRAIHILTVPGKVLSKWTSIKNPLHEVSIENPGYKQRVCSIKVGFAEHDTYLKEEYEQVNKRNQLMGLTPEGSRIITLHEAKYIAKSGLLEMLNSMYEIDGETHVFSHVPSDIRINDVESLCKHITETIESLPNVKKKGPKIEEITDEEPKEGPTLK</sequence>
<dbReference type="Proteomes" id="UP000277577">
    <property type="component" value="Chromosome"/>
</dbReference>
<evidence type="ECO:0000313" key="3">
    <source>
        <dbReference type="EMBL" id="VEB36568.1"/>
    </source>
</evidence>
<gene>
    <name evidence="2" type="ORF">Lche_1129</name>
    <name evidence="3" type="ORF">NCTC11976_01776</name>
</gene>
<reference evidence="3 5" key="2">
    <citation type="submission" date="2018-12" db="EMBL/GenBank/DDBJ databases">
        <authorList>
            <consortium name="Pathogen Informatics"/>
        </authorList>
    </citation>
    <scope>NUCLEOTIDE SEQUENCE [LARGE SCALE GENOMIC DNA]</scope>
    <source>
        <strain evidence="3 5">NCTC11976</strain>
    </source>
</reference>
<dbReference type="OrthoDB" id="5651981at2"/>
<dbReference type="RefSeq" id="WP_051544500.1">
    <property type="nucleotide sequence ID" value="NZ_CAAAIT010000002.1"/>
</dbReference>
<evidence type="ECO:0000256" key="1">
    <source>
        <dbReference type="SAM" id="MobiDB-lite"/>
    </source>
</evidence>
<name>A0A0W0S869_9GAMM</name>
<organism evidence="2 4">
    <name type="scientific">Legionella cherrii</name>
    <dbReference type="NCBI Taxonomy" id="28084"/>
    <lineage>
        <taxon>Bacteria</taxon>
        <taxon>Pseudomonadati</taxon>
        <taxon>Pseudomonadota</taxon>
        <taxon>Gammaproteobacteria</taxon>
        <taxon>Legionellales</taxon>
        <taxon>Legionellaceae</taxon>
        <taxon>Legionella</taxon>
    </lineage>
</organism>
<dbReference type="EMBL" id="LNXW01000013">
    <property type="protein sequence ID" value="KTC79109.1"/>
    <property type="molecule type" value="Genomic_DNA"/>
</dbReference>
<proteinExistence type="predicted"/>
<evidence type="ECO:0000313" key="5">
    <source>
        <dbReference type="Proteomes" id="UP000277577"/>
    </source>
</evidence>
<keyword evidence="5" id="KW-1185">Reference proteome</keyword>
<feature type="region of interest" description="Disordered" evidence="1">
    <location>
        <begin position="352"/>
        <end position="372"/>
    </location>
</feature>
<evidence type="ECO:0000313" key="4">
    <source>
        <dbReference type="Proteomes" id="UP000054921"/>
    </source>
</evidence>
<protein>
    <submittedName>
        <fullName evidence="2">Uncharacterized protein</fullName>
    </submittedName>
</protein>
<reference evidence="2 4" key="1">
    <citation type="submission" date="2015-11" db="EMBL/GenBank/DDBJ databases">
        <title>Genomic analysis of 38 Legionella species identifies large and diverse effector repertoires.</title>
        <authorList>
            <person name="Burstein D."/>
            <person name="Amaro F."/>
            <person name="Zusman T."/>
            <person name="Lifshitz Z."/>
            <person name="Cohen O."/>
            <person name="Gilbert J.A."/>
            <person name="Pupko T."/>
            <person name="Shuman H.A."/>
            <person name="Segal G."/>
        </authorList>
    </citation>
    <scope>NUCLEOTIDE SEQUENCE [LARGE SCALE GENOMIC DNA]</scope>
    <source>
        <strain evidence="2 4">ORW</strain>
    </source>
</reference>
<dbReference type="AlphaFoldDB" id="A0A0W0S869"/>
<dbReference type="PATRIC" id="fig|28084.5.peg.1226"/>
<accession>A0A0W0S869</accession>
<dbReference type="EMBL" id="LR134173">
    <property type="protein sequence ID" value="VEB36568.1"/>
    <property type="molecule type" value="Genomic_DNA"/>
</dbReference>
<evidence type="ECO:0000313" key="2">
    <source>
        <dbReference type="EMBL" id="KTC79109.1"/>
    </source>
</evidence>